<dbReference type="AlphaFoldDB" id="A0A919CJA3"/>
<evidence type="ECO:0000256" key="2">
    <source>
        <dbReference type="ARBA" id="ARBA00023002"/>
    </source>
</evidence>
<dbReference type="InterPro" id="IPR051911">
    <property type="entry name" value="SDR_oxidoreductase"/>
</dbReference>
<protein>
    <submittedName>
        <fullName evidence="5">Short-chain dehydrogenase/reductase</fullName>
    </submittedName>
</protein>
<gene>
    <name evidence="5" type="ORF">GCM10007147_32410</name>
</gene>
<reference evidence="5 6" key="1">
    <citation type="journal article" date="2014" name="Int. J. Syst. Evol. Microbiol.">
        <title>Complete genome sequence of Corynebacterium casei LMG S-19264T (=DSM 44701T), isolated from a smear-ripened cheese.</title>
        <authorList>
            <consortium name="US DOE Joint Genome Institute (JGI-PGF)"/>
            <person name="Walter F."/>
            <person name="Albersmeier A."/>
            <person name="Kalinowski J."/>
            <person name="Ruckert C."/>
        </authorList>
    </citation>
    <scope>NUCLEOTIDE SEQUENCE [LARGE SCALE GENOMIC DNA]</scope>
    <source>
        <strain evidence="5 6">KCTC 19473</strain>
    </source>
</reference>
<dbReference type="InterPro" id="IPR036291">
    <property type="entry name" value="NAD(P)-bd_dom_sf"/>
</dbReference>
<accession>A0A919CJA3</accession>
<dbReference type="CDD" id="cd05374">
    <property type="entry name" value="17beta-HSD-like_SDR_c"/>
    <property type="match status" value="1"/>
</dbReference>
<dbReference type="PRINTS" id="PR00080">
    <property type="entry name" value="SDRFAMILY"/>
</dbReference>
<evidence type="ECO:0000256" key="1">
    <source>
        <dbReference type="ARBA" id="ARBA00006484"/>
    </source>
</evidence>
<evidence type="ECO:0000313" key="6">
    <source>
        <dbReference type="Proteomes" id="UP000654947"/>
    </source>
</evidence>
<organism evidence="5 6">
    <name type="scientific">Nocardiopsis kunsanensis</name>
    <dbReference type="NCBI Taxonomy" id="141693"/>
    <lineage>
        <taxon>Bacteria</taxon>
        <taxon>Bacillati</taxon>
        <taxon>Actinomycetota</taxon>
        <taxon>Actinomycetes</taxon>
        <taxon>Streptosporangiales</taxon>
        <taxon>Nocardiopsidaceae</taxon>
        <taxon>Nocardiopsis</taxon>
    </lineage>
</organism>
<dbReference type="RefSeq" id="WP_083904581.1">
    <property type="nucleotide sequence ID" value="NZ_BMXL01000018.1"/>
</dbReference>
<evidence type="ECO:0000256" key="3">
    <source>
        <dbReference type="RuleBase" id="RU000363"/>
    </source>
</evidence>
<dbReference type="InterPro" id="IPR002347">
    <property type="entry name" value="SDR_fam"/>
</dbReference>
<keyword evidence="2" id="KW-0560">Oxidoreductase</keyword>
<feature type="region of interest" description="Disordered" evidence="4">
    <location>
        <begin position="213"/>
        <end position="232"/>
    </location>
</feature>
<evidence type="ECO:0000256" key="4">
    <source>
        <dbReference type="SAM" id="MobiDB-lite"/>
    </source>
</evidence>
<keyword evidence="6" id="KW-1185">Reference proteome</keyword>
<dbReference type="Pfam" id="PF00106">
    <property type="entry name" value="adh_short"/>
    <property type="match status" value="1"/>
</dbReference>
<dbReference type="PANTHER" id="PTHR43976">
    <property type="entry name" value="SHORT CHAIN DEHYDROGENASE"/>
    <property type="match status" value="1"/>
</dbReference>
<dbReference type="Proteomes" id="UP000654947">
    <property type="component" value="Unassembled WGS sequence"/>
</dbReference>
<evidence type="ECO:0000313" key="5">
    <source>
        <dbReference type="EMBL" id="GHD30528.1"/>
    </source>
</evidence>
<proteinExistence type="inferred from homology"/>
<sequence length="303" mass="31697">MAETSRPPRTWLVTGVGRGLGRAFAGAALAQGDRVVGTVRSPGAMKELQEAHPDSAHELLLDVRDATAVTAAVEDAAQTFGGLDIVVNNAGAGFVGALEEVGEQQARDHFDLNLFGAMWVSRAAVPHLRANGGGEIVQISTVGAIGAMPTFGLYNASKWALEGFSEALAAEVAQFGIRLTIAQLGGFATDWAGKSMPFAAPKTEYDELRSSMFGTPEVPWPDADPDASPTDADPSLAAEALIAHLSDPDHPLRVLIGDDAREHAALAYAARRDSYGKDGEFTWPASTFRSEATGHSTAAGLST</sequence>
<dbReference type="PANTHER" id="PTHR43976:SF16">
    <property type="entry name" value="SHORT-CHAIN DEHYDROGENASE_REDUCTASE FAMILY PROTEIN"/>
    <property type="match status" value="1"/>
</dbReference>
<dbReference type="Gene3D" id="3.40.50.720">
    <property type="entry name" value="NAD(P)-binding Rossmann-like Domain"/>
    <property type="match status" value="1"/>
</dbReference>
<dbReference type="GO" id="GO:0016491">
    <property type="term" value="F:oxidoreductase activity"/>
    <property type="evidence" value="ECO:0007669"/>
    <property type="project" value="UniProtKB-KW"/>
</dbReference>
<comment type="similarity">
    <text evidence="1 3">Belongs to the short-chain dehydrogenases/reductases (SDR) family.</text>
</comment>
<dbReference type="PRINTS" id="PR00081">
    <property type="entry name" value="GDHRDH"/>
</dbReference>
<comment type="caution">
    <text evidence="5">The sequence shown here is derived from an EMBL/GenBank/DDBJ whole genome shotgun (WGS) entry which is preliminary data.</text>
</comment>
<dbReference type="EMBL" id="BMXL01000018">
    <property type="protein sequence ID" value="GHD30528.1"/>
    <property type="molecule type" value="Genomic_DNA"/>
</dbReference>
<dbReference type="SUPFAM" id="SSF51735">
    <property type="entry name" value="NAD(P)-binding Rossmann-fold domains"/>
    <property type="match status" value="1"/>
</dbReference>
<name>A0A919CJA3_9ACTN</name>
<dbReference type="NCBIfam" id="NF006114">
    <property type="entry name" value="PRK08263.1"/>
    <property type="match status" value="1"/>
</dbReference>